<evidence type="ECO:0000256" key="2">
    <source>
        <dbReference type="SAM" id="Phobius"/>
    </source>
</evidence>
<feature type="transmembrane region" description="Helical" evidence="2">
    <location>
        <begin position="144"/>
        <end position="163"/>
    </location>
</feature>
<feature type="transmembrane region" description="Helical" evidence="2">
    <location>
        <begin position="265"/>
        <end position="286"/>
    </location>
</feature>
<dbReference type="Proteomes" id="UP000320762">
    <property type="component" value="Unassembled WGS sequence"/>
</dbReference>
<feature type="compositionally biased region" description="Low complexity" evidence="1">
    <location>
        <begin position="384"/>
        <end position="409"/>
    </location>
</feature>
<feature type="transmembrane region" description="Helical" evidence="2">
    <location>
        <begin position="105"/>
        <end position="132"/>
    </location>
</feature>
<organism evidence="3 4">
    <name type="scientific">Schizophyllum amplum</name>
    <dbReference type="NCBI Taxonomy" id="97359"/>
    <lineage>
        <taxon>Eukaryota</taxon>
        <taxon>Fungi</taxon>
        <taxon>Dikarya</taxon>
        <taxon>Basidiomycota</taxon>
        <taxon>Agaricomycotina</taxon>
        <taxon>Agaricomycetes</taxon>
        <taxon>Agaricomycetidae</taxon>
        <taxon>Agaricales</taxon>
        <taxon>Schizophyllaceae</taxon>
        <taxon>Schizophyllum</taxon>
    </lineage>
</organism>
<comment type="caution">
    <text evidence="3">The sequence shown here is derived from an EMBL/GenBank/DDBJ whole genome shotgun (WGS) entry which is preliminary data.</text>
</comment>
<sequence>MTPGSPTVFLLWAVLASLFLCFLLVHLWSYDRFKCLKWNSGRQPGAFNRLMTYTYILTVPLLLAFSANMSWLKFREGFVLMPSGQAAPKPVYAWSDYSKDRLLPLLFVLSIAWAFELVTHLEELTFWLFLLHQGPRKRDWFHSWEFRAWTAGSTAAIVGLPMTTLAARRDLDLCAAWIFLVGSVAGTVTTVWFLYVIGKFPAFIAQVKAGGAEPSVVVRLFRFYQLHMCRVVLRFFFTVPLIVLAADALAMGNHPVNRDPFWADLLLLVSGIGCFSSSALTLLIFFPRSFTQESGYVVKVSSPPSCKRRAEGRGLGSGRAARPPPAYPHYRHDHHPSTPKSVVYVHSADSPDVRMAAFEFPYPASIPYPASEFPTTFPYQAPAPSYSGSSASCSSERRPSSSCTSSSGSGVLPLEEHDARGEVADVQGEVPDVLGEVPSAIHRGDARWGDADIRRGDMERKGNGQRECTERLAWRSFPGDIGEDVPSPAAQRAQAPVPSAGEETPAQMHPYVSWTFWSSI</sequence>
<dbReference type="AlphaFoldDB" id="A0A550CVT7"/>
<evidence type="ECO:0000256" key="1">
    <source>
        <dbReference type="SAM" id="MobiDB-lite"/>
    </source>
</evidence>
<evidence type="ECO:0000313" key="3">
    <source>
        <dbReference type="EMBL" id="TRM68895.1"/>
    </source>
</evidence>
<feature type="region of interest" description="Disordered" evidence="1">
    <location>
        <begin position="477"/>
        <end position="505"/>
    </location>
</feature>
<feature type="region of interest" description="Disordered" evidence="1">
    <location>
        <begin position="384"/>
        <end position="413"/>
    </location>
</feature>
<keyword evidence="2" id="KW-0812">Transmembrane</keyword>
<evidence type="ECO:0008006" key="5">
    <source>
        <dbReference type="Google" id="ProtNLM"/>
    </source>
</evidence>
<protein>
    <recommendedName>
        <fullName evidence="5">Transmembrane protein</fullName>
    </recommendedName>
</protein>
<dbReference type="STRING" id="97359.A0A550CVT7"/>
<keyword evidence="2" id="KW-0472">Membrane</keyword>
<dbReference type="EMBL" id="VDMD01000001">
    <property type="protein sequence ID" value="TRM68895.1"/>
    <property type="molecule type" value="Genomic_DNA"/>
</dbReference>
<name>A0A550CVT7_9AGAR</name>
<feature type="transmembrane region" description="Helical" evidence="2">
    <location>
        <begin position="50"/>
        <end position="72"/>
    </location>
</feature>
<accession>A0A550CVT7</accession>
<gene>
    <name evidence="3" type="ORF">BD626DRAFT_2329</name>
</gene>
<proteinExistence type="predicted"/>
<feature type="transmembrane region" description="Helical" evidence="2">
    <location>
        <begin position="231"/>
        <end position="253"/>
    </location>
</feature>
<feature type="region of interest" description="Disordered" evidence="1">
    <location>
        <begin position="308"/>
        <end position="335"/>
    </location>
</feature>
<reference evidence="3 4" key="1">
    <citation type="journal article" date="2019" name="New Phytol.">
        <title>Comparative genomics reveals unique wood-decay strategies and fruiting body development in the Schizophyllaceae.</title>
        <authorList>
            <person name="Almasi E."/>
            <person name="Sahu N."/>
            <person name="Krizsan K."/>
            <person name="Balint B."/>
            <person name="Kovacs G.M."/>
            <person name="Kiss B."/>
            <person name="Cseklye J."/>
            <person name="Drula E."/>
            <person name="Henrissat B."/>
            <person name="Nagy I."/>
            <person name="Chovatia M."/>
            <person name="Adam C."/>
            <person name="LaButti K."/>
            <person name="Lipzen A."/>
            <person name="Riley R."/>
            <person name="Grigoriev I.V."/>
            <person name="Nagy L.G."/>
        </authorList>
    </citation>
    <scope>NUCLEOTIDE SEQUENCE [LARGE SCALE GENOMIC DNA]</scope>
    <source>
        <strain evidence="3 4">NL-1724</strain>
    </source>
</reference>
<feature type="transmembrane region" description="Helical" evidence="2">
    <location>
        <begin position="6"/>
        <end position="29"/>
    </location>
</feature>
<feature type="transmembrane region" description="Helical" evidence="2">
    <location>
        <begin position="175"/>
        <end position="198"/>
    </location>
</feature>
<keyword evidence="2" id="KW-1133">Transmembrane helix</keyword>
<evidence type="ECO:0000313" key="4">
    <source>
        <dbReference type="Proteomes" id="UP000320762"/>
    </source>
</evidence>
<dbReference type="OrthoDB" id="2384193at2759"/>
<keyword evidence="4" id="KW-1185">Reference proteome</keyword>